<comment type="caution">
    <text evidence="1">The sequence shown here is derived from an EMBL/GenBank/DDBJ whole genome shotgun (WGS) entry which is preliminary data.</text>
</comment>
<accession>A0A8J3UTE0</accession>
<name>A0A8J3UTE0_9ACTN</name>
<organism evidence="1 2">
    <name type="scientific">Planotetraspora silvatica</name>
    <dbReference type="NCBI Taxonomy" id="234614"/>
    <lineage>
        <taxon>Bacteria</taxon>
        <taxon>Bacillati</taxon>
        <taxon>Actinomycetota</taxon>
        <taxon>Actinomycetes</taxon>
        <taxon>Streptosporangiales</taxon>
        <taxon>Streptosporangiaceae</taxon>
        <taxon>Planotetraspora</taxon>
    </lineage>
</organism>
<evidence type="ECO:0000313" key="1">
    <source>
        <dbReference type="EMBL" id="GII49141.1"/>
    </source>
</evidence>
<sequence>MRRSLPRVARCYLCDKRAEYRSGERAGELLVAHGRDGGGRTLGRQEGDRPVRHVVGQGRGQAGGHLRYRGMHDVRGCDQGR</sequence>
<evidence type="ECO:0000313" key="2">
    <source>
        <dbReference type="Proteomes" id="UP000644610"/>
    </source>
</evidence>
<reference evidence="1" key="1">
    <citation type="submission" date="2021-01" db="EMBL/GenBank/DDBJ databases">
        <title>Whole genome shotgun sequence of Planotetraspora silvatica NBRC 100141.</title>
        <authorList>
            <person name="Komaki H."/>
            <person name="Tamura T."/>
        </authorList>
    </citation>
    <scope>NUCLEOTIDE SEQUENCE</scope>
    <source>
        <strain evidence="1">NBRC 100141</strain>
    </source>
</reference>
<protein>
    <submittedName>
        <fullName evidence="1">Uncharacterized protein</fullName>
    </submittedName>
</protein>
<dbReference type="Proteomes" id="UP000644610">
    <property type="component" value="Unassembled WGS sequence"/>
</dbReference>
<gene>
    <name evidence="1" type="ORF">Psi02_55650</name>
</gene>
<dbReference type="AlphaFoldDB" id="A0A8J3UTE0"/>
<proteinExistence type="predicted"/>
<dbReference type="EMBL" id="BOOQ01000039">
    <property type="protein sequence ID" value="GII49141.1"/>
    <property type="molecule type" value="Genomic_DNA"/>
</dbReference>
<keyword evidence="2" id="KW-1185">Reference proteome</keyword>